<gene>
    <name evidence="1" type="ORF">F383_03303</name>
</gene>
<reference evidence="2" key="1">
    <citation type="submission" date="2014-09" db="EMBL/GenBank/DDBJ databases">
        <authorList>
            <person name="Mudge J."/>
            <person name="Ramaraj T."/>
            <person name="Lindquist I.E."/>
            <person name="Bharti A.K."/>
            <person name="Sundararajan A."/>
            <person name="Cameron C.T."/>
            <person name="Woodward J.E."/>
            <person name="May G.D."/>
            <person name="Brubaker C."/>
            <person name="Broadhvest J."/>
            <person name="Wilkins T.A."/>
        </authorList>
    </citation>
    <scope>NUCLEOTIDE SEQUENCE</scope>
    <source>
        <strain evidence="2">cv. AKA8401</strain>
    </source>
</reference>
<dbReference type="AlphaFoldDB" id="A0A0B0MZ87"/>
<name>A0A0B0MZ87_GOSAR</name>
<dbReference type="EMBL" id="JRRC01435387">
    <property type="protein sequence ID" value="KHG05682.1"/>
    <property type="molecule type" value="Genomic_DNA"/>
</dbReference>
<evidence type="ECO:0000313" key="2">
    <source>
        <dbReference type="Proteomes" id="UP000032142"/>
    </source>
</evidence>
<protein>
    <submittedName>
        <fullName evidence="1">Uncharacterized protein</fullName>
    </submittedName>
</protein>
<keyword evidence="2" id="KW-1185">Reference proteome</keyword>
<proteinExistence type="predicted"/>
<dbReference type="Proteomes" id="UP000032142">
    <property type="component" value="Unassembled WGS sequence"/>
</dbReference>
<evidence type="ECO:0000313" key="1">
    <source>
        <dbReference type="EMBL" id="KHG05682.1"/>
    </source>
</evidence>
<comment type="caution">
    <text evidence="1">The sequence shown here is derived from an EMBL/GenBank/DDBJ whole genome shotgun (WGS) entry which is preliminary data.</text>
</comment>
<organism evidence="1 2">
    <name type="scientific">Gossypium arboreum</name>
    <name type="common">Tree cotton</name>
    <name type="synonym">Gossypium nanking</name>
    <dbReference type="NCBI Taxonomy" id="29729"/>
    <lineage>
        <taxon>Eukaryota</taxon>
        <taxon>Viridiplantae</taxon>
        <taxon>Streptophyta</taxon>
        <taxon>Embryophyta</taxon>
        <taxon>Tracheophyta</taxon>
        <taxon>Spermatophyta</taxon>
        <taxon>Magnoliopsida</taxon>
        <taxon>eudicotyledons</taxon>
        <taxon>Gunneridae</taxon>
        <taxon>Pentapetalae</taxon>
        <taxon>rosids</taxon>
        <taxon>malvids</taxon>
        <taxon>Malvales</taxon>
        <taxon>Malvaceae</taxon>
        <taxon>Malvoideae</taxon>
        <taxon>Gossypium</taxon>
    </lineage>
</organism>
<sequence length="67" mass="7895">MLRNPKNGLFLRVWETGFEIDTRWHMGVWPARWEWPGRVDPESSSFCPILASFLLFLLPYALLSIET</sequence>
<accession>A0A0B0MZ87</accession>